<comment type="caution">
    <text evidence="6">The sequence shown here is derived from an EMBL/GenBank/DDBJ whole genome shotgun (WGS) entry which is preliminary data.</text>
</comment>
<dbReference type="GO" id="GO:0003677">
    <property type="term" value="F:DNA binding"/>
    <property type="evidence" value="ECO:0007669"/>
    <property type="project" value="UniProtKB-KW"/>
</dbReference>
<dbReference type="PANTHER" id="PTHR30346">
    <property type="entry name" value="TRANSCRIPTIONAL DUAL REGULATOR HCAR-RELATED"/>
    <property type="match status" value="1"/>
</dbReference>
<gene>
    <name evidence="6" type="ORF">FRC53_09865</name>
</gene>
<name>A0A6L5GU28_9FIRM</name>
<dbReference type="CDD" id="cd05466">
    <property type="entry name" value="PBP2_LTTR_substrate"/>
    <property type="match status" value="1"/>
</dbReference>
<organism evidence="6 7">
    <name type="scientific">Candidatus Pseudoramibacter fermentans</name>
    <dbReference type="NCBI Taxonomy" id="2594427"/>
    <lineage>
        <taxon>Bacteria</taxon>
        <taxon>Bacillati</taxon>
        <taxon>Bacillota</taxon>
        <taxon>Clostridia</taxon>
        <taxon>Eubacteriales</taxon>
        <taxon>Eubacteriaceae</taxon>
        <taxon>Pseudoramibacter</taxon>
    </lineage>
</organism>
<evidence type="ECO:0000259" key="5">
    <source>
        <dbReference type="PROSITE" id="PS50931"/>
    </source>
</evidence>
<dbReference type="PANTHER" id="PTHR30346:SF28">
    <property type="entry name" value="HTH-TYPE TRANSCRIPTIONAL REGULATOR CYNR"/>
    <property type="match status" value="1"/>
</dbReference>
<keyword evidence="7" id="KW-1185">Reference proteome</keyword>
<dbReference type="EMBL" id="VOGB01000005">
    <property type="protein sequence ID" value="MQM73697.1"/>
    <property type="molecule type" value="Genomic_DNA"/>
</dbReference>
<dbReference type="Gene3D" id="3.40.190.10">
    <property type="entry name" value="Periplasmic binding protein-like II"/>
    <property type="match status" value="2"/>
</dbReference>
<dbReference type="Gene3D" id="1.10.10.10">
    <property type="entry name" value="Winged helix-like DNA-binding domain superfamily/Winged helix DNA-binding domain"/>
    <property type="match status" value="1"/>
</dbReference>
<dbReference type="PROSITE" id="PS50931">
    <property type="entry name" value="HTH_LYSR"/>
    <property type="match status" value="1"/>
</dbReference>
<sequence>MIEIYLLEQLAAFAKYGTLSAASEQIHISQPALTRSMKKIEEELDVKLFIRQKNRLILNETGKLAATLAEQLVNQDNQLVQQVRAFDRSLRTIALGSCAPVPILEISPVLQTIFSQMTISTEIHNDEDLQKGFDNHLFQLIVTHEMPEDDALFAVPFGHEKLFIAVPPAHPLAGFDEVRFADLDGVPILQYSKVGFWYDLVHEKIPNANLLLQTDRRTFTEIASASALPTFCTNYVLKDRDLSNRKIIPISDSEASVHYFIVCRKSDRPRFKPLFDHLPKWPT</sequence>
<dbReference type="Proteomes" id="UP000473648">
    <property type="component" value="Unassembled WGS sequence"/>
</dbReference>
<dbReference type="GO" id="GO:0003700">
    <property type="term" value="F:DNA-binding transcription factor activity"/>
    <property type="evidence" value="ECO:0007669"/>
    <property type="project" value="InterPro"/>
</dbReference>
<dbReference type="PRINTS" id="PR00039">
    <property type="entry name" value="HTHLYSR"/>
</dbReference>
<dbReference type="InterPro" id="IPR000847">
    <property type="entry name" value="LysR_HTH_N"/>
</dbReference>
<evidence type="ECO:0000256" key="3">
    <source>
        <dbReference type="ARBA" id="ARBA00023125"/>
    </source>
</evidence>
<comment type="similarity">
    <text evidence="1">Belongs to the LysR transcriptional regulatory family.</text>
</comment>
<keyword evidence="3" id="KW-0238">DNA-binding</keyword>
<dbReference type="InterPro" id="IPR036388">
    <property type="entry name" value="WH-like_DNA-bd_sf"/>
</dbReference>
<dbReference type="Pfam" id="PF03466">
    <property type="entry name" value="LysR_substrate"/>
    <property type="match status" value="1"/>
</dbReference>
<dbReference type="SUPFAM" id="SSF46785">
    <property type="entry name" value="Winged helix' DNA-binding domain"/>
    <property type="match status" value="1"/>
</dbReference>
<evidence type="ECO:0000313" key="7">
    <source>
        <dbReference type="Proteomes" id="UP000473648"/>
    </source>
</evidence>
<evidence type="ECO:0000256" key="1">
    <source>
        <dbReference type="ARBA" id="ARBA00009437"/>
    </source>
</evidence>
<proteinExistence type="inferred from homology"/>
<keyword evidence="2" id="KW-0805">Transcription regulation</keyword>
<protein>
    <submittedName>
        <fullName evidence="6">LysR family transcriptional regulator</fullName>
    </submittedName>
</protein>
<keyword evidence="4" id="KW-0804">Transcription</keyword>
<dbReference type="InterPro" id="IPR036390">
    <property type="entry name" value="WH_DNA-bd_sf"/>
</dbReference>
<dbReference type="GO" id="GO:0032993">
    <property type="term" value="C:protein-DNA complex"/>
    <property type="evidence" value="ECO:0007669"/>
    <property type="project" value="TreeGrafter"/>
</dbReference>
<evidence type="ECO:0000256" key="2">
    <source>
        <dbReference type="ARBA" id="ARBA00023015"/>
    </source>
</evidence>
<evidence type="ECO:0000256" key="4">
    <source>
        <dbReference type="ARBA" id="ARBA00023163"/>
    </source>
</evidence>
<dbReference type="AlphaFoldDB" id="A0A6L5GU28"/>
<reference evidence="6" key="1">
    <citation type="journal article" date="2020" name="Appl. Environ. Microbiol.">
        <title>Medium-Chain Fatty Acid Synthesis by 'Candidatus Weimeria bifida' gen. nov., sp. nov., and 'Candidatus Pseudoramibacter fermentans' sp. nov.</title>
        <authorList>
            <person name="Scarborough M.J."/>
            <person name="Myers K.S."/>
            <person name="Donohue T.J."/>
            <person name="Noguera D.R."/>
        </authorList>
    </citation>
    <scope>NUCLEOTIDE SEQUENCE</scope>
    <source>
        <strain evidence="6">EUB1.1</strain>
    </source>
</reference>
<accession>A0A6L5GU28</accession>
<dbReference type="SUPFAM" id="SSF53850">
    <property type="entry name" value="Periplasmic binding protein-like II"/>
    <property type="match status" value="1"/>
</dbReference>
<feature type="domain" description="HTH lysR-type" evidence="5">
    <location>
        <begin position="2"/>
        <end position="59"/>
    </location>
</feature>
<evidence type="ECO:0000313" key="6">
    <source>
        <dbReference type="EMBL" id="MQM73697.1"/>
    </source>
</evidence>
<dbReference type="Pfam" id="PF00126">
    <property type="entry name" value="HTH_1"/>
    <property type="match status" value="1"/>
</dbReference>
<dbReference type="InterPro" id="IPR005119">
    <property type="entry name" value="LysR_subst-bd"/>
</dbReference>